<accession>A0A914E3K4</accession>
<dbReference type="WBParaSite" id="ACRNAN_scaffold5321.g14167.t1">
    <property type="protein sequence ID" value="ACRNAN_scaffold5321.g14167.t1"/>
    <property type="gene ID" value="ACRNAN_scaffold5321.g14167"/>
</dbReference>
<feature type="transmembrane region" description="Helical" evidence="1">
    <location>
        <begin position="69"/>
        <end position="87"/>
    </location>
</feature>
<keyword evidence="2" id="KW-1185">Reference proteome</keyword>
<protein>
    <submittedName>
        <fullName evidence="3">Uncharacterized protein</fullName>
    </submittedName>
</protein>
<organism evidence="2 3">
    <name type="scientific">Acrobeloides nanus</name>
    <dbReference type="NCBI Taxonomy" id="290746"/>
    <lineage>
        <taxon>Eukaryota</taxon>
        <taxon>Metazoa</taxon>
        <taxon>Ecdysozoa</taxon>
        <taxon>Nematoda</taxon>
        <taxon>Chromadorea</taxon>
        <taxon>Rhabditida</taxon>
        <taxon>Tylenchina</taxon>
        <taxon>Cephalobomorpha</taxon>
        <taxon>Cephaloboidea</taxon>
        <taxon>Cephalobidae</taxon>
        <taxon>Acrobeloides</taxon>
    </lineage>
</organism>
<name>A0A914E3K4_9BILA</name>
<proteinExistence type="predicted"/>
<dbReference type="AlphaFoldDB" id="A0A914E3K4"/>
<dbReference type="Proteomes" id="UP000887540">
    <property type="component" value="Unplaced"/>
</dbReference>
<evidence type="ECO:0000256" key="1">
    <source>
        <dbReference type="SAM" id="Phobius"/>
    </source>
</evidence>
<sequence>MSLAIVKTFNPFHVGSTVDGRFDPEHVDFEICFGFAHTKKAAKLICFLPILSLVFQFAITIAILTFLYYISILIQLPFCLVLIYGVFKEKYRWVLAFLIFGVDSFYVHDNSCNGISFGSKICFS</sequence>
<feature type="transmembrane region" description="Helical" evidence="1">
    <location>
        <begin position="44"/>
        <end position="63"/>
    </location>
</feature>
<reference evidence="3" key="1">
    <citation type="submission" date="2022-11" db="UniProtKB">
        <authorList>
            <consortium name="WormBaseParasite"/>
        </authorList>
    </citation>
    <scope>IDENTIFICATION</scope>
</reference>
<keyword evidence="1" id="KW-0472">Membrane</keyword>
<keyword evidence="1" id="KW-1133">Transmembrane helix</keyword>
<evidence type="ECO:0000313" key="2">
    <source>
        <dbReference type="Proteomes" id="UP000887540"/>
    </source>
</evidence>
<keyword evidence="1" id="KW-0812">Transmembrane</keyword>
<evidence type="ECO:0000313" key="3">
    <source>
        <dbReference type="WBParaSite" id="ACRNAN_scaffold5321.g14167.t1"/>
    </source>
</evidence>